<gene>
    <name evidence="5" type="ORF">CNYM01_02820</name>
</gene>
<comment type="caution">
    <text evidence="5">The sequence shown here is derived from an EMBL/GenBank/DDBJ whole genome shotgun (WGS) entry which is preliminary data.</text>
</comment>
<feature type="transmembrane region" description="Helical" evidence="4">
    <location>
        <begin position="420"/>
        <end position="442"/>
    </location>
</feature>
<evidence type="ECO:0000313" key="6">
    <source>
        <dbReference type="Proteomes" id="UP000070054"/>
    </source>
</evidence>
<keyword evidence="4" id="KW-0472">Membrane</keyword>
<dbReference type="PANTHER" id="PTHR11360:SF284">
    <property type="entry name" value="EG:103B4.3 PROTEIN-RELATED"/>
    <property type="match status" value="1"/>
</dbReference>
<dbReference type="Proteomes" id="UP000070054">
    <property type="component" value="Unassembled WGS sequence"/>
</dbReference>
<accession>A0A135UQJ2</accession>
<dbReference type="GO" id="GO:0016020">
    <property type="term" value="C:membrane"/>
    <property type="evidence" value="ECO:0007669"/>
    <property type="project" value="UniProtKB-SubCell"/>
</dbReference>
<organism evidence="5 6">
    <name type="scientific">Colletotrichum nymphaeae SA-01</name>
    <dbReference type="NCBI Taxonomy" id="1460502"/>
    <lineage>
        <taxon>Eukaryota</taxon>
        <taxon>Fungi</taxon>
        <taxon>Dikarya</taxon>
        <taxon>Ascomycota</taxon>
        <taxon>Pezizomycotina</taxon>
        <taxon>Sordariomycetes</taxon>
        <taxon>Hypocreomycetidae</taxon>
        <taxon>Glomerellales</taxon>
        <taxon>Glomerellaceae</taxon>
        <taxon>Colletotrichum</taxon>
        <taxon>Colletotrichum acutatum species complex</taxon>
    </lineage>
</organism>
<evidence type="ECO:0000256" key="4">
    <source>
        <dbReference type="SAM" id="Phobius"/>
    </source>
</evidence>
<dbReference type="PANTHER" id="PTHR11360">
    <property type="entry name" value="MONOCARBOXYLATE TRANSPORTER"/>
    <property type="match status" value="1"/>
</dbReference>
<feature type="transmembrane region" description="Helical" evidence="4">
    <location>
        <begin position="68"/>
        <end position="88"/>
    </location>
</feature>
<feature type="transmembrane region" description="Helical" evidence="4">
    <location>
        <begin position="124"/>
        <end position="147"/>
    </location>
</feature>
<dbReference type="Gene3D" id="1.20.1250.20">
    <property type="entry name" value="MFS general substrate transporter like domains"/>
    <property type="match status" value="1"/>
</dbReference>
<dbReference type="EMBL" id="JEMN01000280">
    <property type="protein sequence ID" value="KXH62617.1"/>
    <property type="molecule type" value="Genomic_DNA"/>
</dbReference>
<dbReference type="InterPro" id="IPR011701">
    <property type="entry name" value="MFS"/>
</dbReference>
<keyword evidence="4" id="KW-1133">Transmembrane helix</keyword>
<evidence type="ECO:0000256" key="3">
    <source>
        <dbReference type="SAM" id="MobiDB-lite"/>
    </source>
</evidence>
<comment type="similarity">
    <text evidence="2">Belongs to the major facilitator superfamily. Monocarboxylate porter (TC 2.A.1.13) family.</text>
</comment>
<reference evidence="5 6" key="1">
    <citation type="submission" date="2014-02" db="EMBL/GenBank/DDBJ databases">
        <title>The genome sequence of Colletotrichum nymphaeae SA-01.</title>
        <authorList>
            <person name="Baroncelli R."/>
            <person name="Thon M.R."/>
        </authorList>
    </citation>
    <scope>NUCLEOTIDE SEQUENCE [LARGE SCALE GENOMIC DNA]</scope>
    <source>
        <strain evidence="5 6">SA-01</strain>
    </source>
</reference>
<feature type="transmembrane region" description="Helical" evidence="4">
    <location>
        <begin position="100"/>
        <end position="118"/>
    </location>
</feature>
<dbReference type="InterPro" id="IPR050327">
    <property type="entry name" value="Proton-linked_MCT"/>
</dbReference>
<sequence>MQTRSDPEQVEGRGDDAAHRNDGDEHTVAGWLTVAGSFLVYFVSFGYMNSFGYFQDYYLSHSLAGYPSSGIAIIGSLQLGLMNLIQPVAGGLADSYSPSILYAVAAVGAIVSSVGVSFAQPGHIWQFILTQGVIFGSTAVFGTAVSLPIASQHFTRRRALAIGIVASGSSAGGVCLPIMFSHLVPRIGFGWALRIAALIALVCYGIAILISRPKLPRKPVKSIWSIVDFNGFRDPRYSTLAFANVVGNFGLYVPFYYLDIKCAVTRLQAVDPELDVPAECLLAAGCRMMPSLNTANLFTRAVHRGSPPGSRGEELPSPAYQRIEFLRPSDRWIRSRSYWWIEPPLSTDGNFWHTLPYLVASIHQRQHDCSFCLFIRLSPTDKVGARLGAFSIWSTIGVFTGTPIGGAFVRQGTPEEYQHLIIFTGVCLTASAVLQFATRILCDRDLRKKW</sequence>
<feature type="transmembrane region" description="Helical" evidence="4">
    <location>
        <begin position="191"/>
        <end position="211"/>
    </location>
</feature>
<comment type="subcellular location">
    <subcellularLocation>
        <location evidence="1">Membrane</location>
        <topology evidence="1">Multi-pass membrane protein</topology>
    </subcellularLocation>
</comment>
<protein>
    <recommendedName>
        <fullName evidence="7">Major facilitator superfamily (MFS) profile domain-containing protein</fullName>
    </recommendedName>
</protein>
<feature type="transmembrane region" description="Helical" evidence="4">
    <location>
        <begin position="28"/>
        <end position="48"/>
    </location>
</feature>
<dbReference type="AlphaFoldDB" id="A0A135UQJ2"/>
<feature type="transmembrane region" description="Helical" evidence="4">
    <location>
        <begin position="159"/>
        <end position="179"/>
    </location>
</feature>
<feature type="transmembrane region" description="Helical" evidence="4">
    <location>
        <begin position="387"/>
        <end position="408"/>
    </location>
</feature>
<keyword evidence="6" id="KW-1185">Reference proteome</keyword>
<feature type="region of interest" description="Disordered" evidence="3">
    <location>
        <begin position="1"/>
        <end position="22"/>
    </location>
</feature>
<dbReference type="Pfam" id="PF07690">
    <property type="entry name" value="MFS_1"/>
    <property type="match status" value="1"/>
</dbReference>
<evidence type="ECO:0000256" key="1">
    <source>
        <dbReference type="ARBA" id="ARBA00004141"/>
    </source>
</evidence>
<keyword evidence="4" id="KW-0812">Transmembrane</keyword>
<proteinExistence type="inferred from homology"/>
<evidence type="ECO:0000256" key="2">
    <source>
        <dbReference type="ARBA" id="ARBA00006727"/>
    </source>
</evidence>
<evidence type="ECO:0008006" key="7">
    <source>
        <dbReference type="Google" id="ProtNLM"/>
    </source>
</evidence>
<dbReference type="OrthoDB" id="6509908at2759"/>
<evidence type="ECO:0000313" key="5">
    <source>
        <dbReference type="EMBL" id="KXH62617.1"/>
    </source>
</evidence>
<dbReference type="GO" id="GO:0022857">
    <property type="term" value="F:transmembrane transporter activity"/>
    <property type="evidence" value="ECO:0007669"/>
    <property type="project" value="InterPro"/>
</dbReference>
<dbReference type="InterPro" id="IPR036259">
    <property type="entry name" value="MFS_trans_sf"/>
</dbReference>
<name>A0A135UQJ2_9PEZI</name>
<dbReference type="SUPFAM" id="SSF103473">
    <property type="entry name" value="MFS general substrate transporter"/>
    <property type="match status" value="1"/>
</dbReference>